<evidence type="ECO:0000256" key="3">
    <source>
        <dbReference type="ARBA" id="ARBA00023315"/>
    </source>
</evidence>
<reference evidence="5" key="1">
    <citation type="submission" date="2016-06" db="EMBL/GenBank/DDBJ databases">
        <title>Parallel loss of symbiosis genes in relatives of nitrogen-fixing non-legume Parasponia.</title>
        <authorList>
            <person name="Van Velzen R."/>
            <person name="Holmer R."/>
            <person name="Bu F."/>
            <person name="Rutten L."/>
            <person name="Van Zeijl A."/>
            <person name="Liu W."/>
            <person name="Santuari L."/>
            <person name="Cao Q."/>
            <person name="Sharma T."/>
            <person name="Shen D."/>
            <person name="Roswanjaya Y."/>
            <person name="Wardhani T."/>
            <person name="Kalhor M.S."/>
            <person name="Jansen J."/>
            <person name="Van den Hoogen J."/>
            <person name="Gungor B."/>
            <person name="Hartog M."/>
            <person name="Hontelez J."/>
            <person name="Verver J."/>
            <person name="Yang W.-C."/>
            <person name="Schijlen E."/>
            <person name="Repin R."/>
            <person name="Schilthuizen M."/>
            <person name="Schranz E."/>
            <person name="Heidstra R."/>
            <person name="Miyata K."/>
            <person name="Fedorova E."/>
            <person name="Kohlen W."/>
            <person name="Bisseling T."/>
            <person name="Smit S."/>
            <person name="Geurts R."/>
        </authorList>
    </citation>
    <scope>NUCLEOTIDE SEQUENCE [LARGE SCALE GENOMIC DNA]</scope>
    <source>
        <strain evidence="5">cv. RG33-2</strain>
    </source>
</reference>
<organism evidence="4 5">
    <name type="scientific">Trema orientale</name>
    <name type="common">Charcoal tree</name>
    <name type="synonym">Celtis orientalis</name>
    <dbReference type="NCBI Taxonomy" id="63057"/>
    <lineage>
        <taxon>Eukaryota</taxon>
        <taxon>Viridiplantae</taxon>
        <taxon>Streptophyta</taxon>
        <taxon>Embryophyta</taxon>
        <taxon>Tracheophyta</taxon>
        <taxon>Spermatophyta</taxon>
        <taxon>Magnoliopsida</taxon>
        <taxon>eudicotyledons</taxon>
        <taxon>Gunneridae</taxon>
        <taxon>Pentapetalae</taxon>
        <taxon>rosids</taxon>
        <taxon>fabids</taxon>
        <taxon>Rosales</taxon>
        <taxon>Cannabaceae</taxon>
        <taxon>Trema</taxon>
    </lineage>
</organism>
<dbReference type="Pfam" id="PF02458">
    <property type="entry name" value="Transferase"/>
    <property type="match status" value="1"/>
</dbReference>
<dbReference type="AlphaFoldDB" id="A0A2P5DEB6"/>
<dbReference type="InParanoid" id="A0A2P5DEB6"/>
<dbReference type="InterPro" id="IPR023213">
    <property type="entry name" value="CAT-like_dom_sf"/>
</dbReference>
<dbReference type="EMBL" id="JXTC01000276">
    <property type="protein sequence ID" value="PON71600.1"/>
    <property type="molecule type" value="Genomic_DNA"/>
</dbReference>
<dbReference type="Proteomes" id="UP000237000">
    <property type="component" value="Unassembled WGS sequence"/>
</dbReference>
<evidence type="ECO:0000313" key="4">
    <source>
        <dbReference type="EMBL" id="PON71600.1"/>
    </source>
</evidence>
<keyword evidence="5" id="KW-1185">Reference proteome</keyword>
<protein>
    <submittedName>
        <fullName evidence="4">Transferase</fullName>
    </submittedName>
</protein>
<keyword evidence="2 4" id="KW-0808">Transferase</keyword>
<dbReference type="OrthoDB" id="1193784at2759"/>
<dbReference type="GO" id="GO:0016746">
    <property type="term" value="F:acyltransferase activity"/>
    <property type="evidence" value="ECO:0007669"/>
    <property type="project" value="UniProtKB-KW"/>
</dbReference>
<dbReference type="PANTHER" id="PTHR31623:SF122">
    <property type="entry name" value="HXXXD-TYPE ACYL-TRANSFERASE FAMILY PROTEIN"/>
    <property type="match status" value="1"/>
</dbReference>
<evidence type="ECO:0000256" key="1">
    <source>
        <dbReference type="ARBA" id="ARBA00009861"/>
    </source>
</evidence>
<evidence type="ECO:0000313" key="5">
    <source>
        <dbReference type="Proteomes" id="UP000237000"/>
    </source>
</evidence>
<comment type="caution">
    <text evidence="4">The sequence shown here is derived from an EMBL/GenBank/DDBJ whole genome shotgun (WGS) entry which is preliminary data.</text>
</comment>
<keyword evidence="3" id="KW-0012">Acyltransferase</keyword>
<proteinExistence type="inferred from homology"/>
<dbReference type="Gene3D" id="3.30.559.10">
    <property type="entry name" value="Chloramphenicol acetyltransferase-like domain"/>
    <property type="match status" value="1"/>
</dbReference>
<gene>
    <name evidence="4" type="ORF">TorRG33x02_253960</name>
</gene>
<dbReference type="STRING" id="63057.A0A2P5DEB6"/>
<sequence>MDPPLPENAIGNLLWFLPVVIEESEMDLAIIVHKMKKLVNEFVNEKAMKFKDDVLSVIGEFSKWSDFKEMELYNCSISWCKFPLYETDFGWGKPIWVSSASLSFKNSIILVDTRLGDGIEAWVTLEEENMSTFERDEELLDSASFNPSALVSDMIQ</sequence>
<dbReference type="PANTHER" id="PTHR31623">
    <property type="entry name" value="F21J9.9"/>
    <property type="match status" value="1"/>
</dbReference>
<evidence type="ECO:0000256" key="2">
    <source>
        <dbReference type="ARBA" id="ARBA00022679"/>
    </source>
</evidence>
<name>A0A2P5DEB6_TREOI</name>
<accession>A0A2P5DEB6</accession>
<comment type="similarity">
    <text evidence="1">Belongs to the plant acyltransferase family.</text>
</comment>